<evidence type="ECO:0000313" key="2">
    <source>
        <dbReference type="Proteomes" id="UP000826661"/>
    </source>
</evidence>
<gene>
    <name evidence="1" type="ORF">H0G86_002579</name>
</gene>
<dbReference type="Proteomes" id="UP000826661">
    <property type="component" value="Chromosome I"/>
</dbReference>
<reference evidence="1 2" key="1">
    <citation type="journal article" date="2021" name="BMC Genomics">
        <title>Telomere-to-telomere genome assembly of asparaginase-producing Trichoderma simmonsii.</title>
        <authorList>
            <person name="Chung D."/>
            <person name="Kwon Y.M."/>
            <person name="Yang Y."/>
        </authorList>
    </citation>
    <scope>NUCLEOTIDE SEQUENCE [LARGE SCALE GENOMIC DNA]</scope>
    <source>
        <strain evidence="1 2">GH-Sj1</strain>
    </source>
</reference>
<proteinExistence type="predicted"/>
<keyword evidence="2" id="KW-1185">Reference proteome</keyword>
<organism evidence="1 2">
    <name type="scientific">Trichoderma simmonsii</name>
    <dbReference type="NCBI Taxonomy" id="1491479"/>
    <lineage>
        <taxon>Eukaryota</taxon>
        <taxon>Fungi</taxon>
        <taxon>Dikarya</taxon>
        <taxon>Ascomycota</taxon>
        <taxon>Pezizomycotina</taxon>
        <taxon>Sordariomycetes</taxon>
        <taxon>Hypocreomycetidae</taxon>
        <taxon>Hypocreales</taxon>
        <taxon>Hypocreaceae</taxon>
        <taxon>Trichoderma</taxon>
    </lineage>
</organism>
<accession>A0A8G0PG43</accession>
<evidence type="ECO:0000313" key="1">
    <source>
        <dbReference type="EMBL" id="QYS95283.1"/>
    </source>
</evidence>
<dbReference type="AlphaFoldDB" id="A0A8G0PG43"/>
<sequence>MEESVHKQLRIAKRNTPVESFDVTSLPNDNYEDSLIPSATMSRAYSNDSDLKHISDEPIEESQECFKADVTPNLENLPAELRTQLLLSMPDLSTLRALIHASPTMHTQYRYDRDHVLWTCLERELSGFLIDAYANMMSRVCELGSPRTDEKITSFLDTYRGWLSGASPLPDLQSIDSGYIHWMAAYHISVACPLARMYSSWALDNIKKTVSSSVARNGTETLPIAQDSRGVNLSRSEEIRIFRALYRYETYHHLFGRNKGRRHGGFRHHEINEIFFSQFAPWEAEAVGCVDIFIRQKYKDIFSDVKEDLHPQNARFRLENGTFNPEGSFNLDGEYDDYMDGTVSRGLKMAVRLLNIRDHEKLVSKMQQRCLTHDQNLDAPVRTAIGLAAQGDRREMSTSFPNKRDEAEQRQDPIRFTGDTVPPNGPPLAWVLLWGGKYANIYGEYVPESLRRWGYVIWDKIRWDSMEAKELIARQWEMEPELVEEIKMDIGWSPLESGSVTVEHK</sequence>
<name>A0A8G0PG43_9HYPO</name>
<protein>
    <submittedName>
        <fullName evidence="1">Uncharacterized protein</fullName>
    </submittedName>
</protein>
<dbReference type="EMBL" id="CP075864">
    <property type="protein sequence ID" value="QYS95283.1"/>
    <property type="molecule type" value="Genomic_DNA"/>
</dbReference>